<sequence length="80" mass="9004">SDDSLPPSPIYDRYQSGDGYHVVPPPYTRTFMPPKPDLVFHNAPNVNESVHTAFNVELSLTKPDIDLSYTHRPLAPIIED</sequence>
<accession>A0A699IBZ1</accession>
<comment type="caution">
    <text evidence="1">The sequence shown here is derived from an EMBL/GenBank/DDBJ whole genome shotgun (WGS) entry which is preliminary data.</text>
</comment>
<reference evidence="1" key="1">
    <citation type="journal article" date="2019" name="Sci. Rep.">
        <title>Draft genome of Tanacetum cinerariifolium, the natural source of mosquito coil.</title>
        <authorList>
            <person name="Yamashiro T."/>
            <person name="Shiraishi A."/>
            <person name="Satake H."/>
            <person name="Nakayama K."/>
        </authorList>
    </citation>
    <scope>NUCLEOTIDE SEQUENCE</scope>
</reference>
<protein>
    <submittedName>
        <fullName evidence="1">Uncharacterized protein</fullName>
    </submittedName>
</protein>
<evidence type="ECO:0000313" key="1">
    <source>
        <dbReference type="EMBL" id="GEZ37512.1"/>
    </source>
</evidence>
<organism evidence="1">
    <name type="scientific">Tanacetum cinerariifolium</name>
    <name type="common">Dalmatian daisy</name>
    <name type="synonym">Chrysanthemum cinerariifolium</name>
    <dbReference type="NCBI Taxonomy" id="118510"/>
    <lineage>
        <taxon>Eukaryota</taxon>
        <taxon>Viridiplantae</taxon>
        <taxon>Streptophyta</taxon>
        <taxon>Embryophyta</taxon>
        <taxon>Tracheophyta</taxon>
        <taxon>Spermatophyta</taxon>
        <taxon>Magnoliopsida</taxon>
        <taxon>eudicotyledons</taxon>
        <taxon>Gunneridae</taxon>
        <taxon>Pentapetalae</taxon>
        <taxon>asterids</taxon>
        <taxon>campanulids</taxon>
        <taxon>Asterales</taxon>
        <taxon>Asteraceae</taxon>
        <taxon>Asteroideae</taxon>
        <taxon>Anthemideae</taxon>
        <taxon>Anthemidinae</taxon>
        <taxon>Tanacetum</taxon>
    </lineage>
</organism>
<feature type="non-terminal residue" evidence="1">
    <location>
        <position position="1"/>
    </location>
</feature>
<gene>
    <name evidence="1" type="ORF">Tci_509485</name>
</gene>
<dbReference type="EMBL" id="BKCJ010271394">
    <property type="protein sequence ID" value="GEZ37512.1"/>
    <property type="molecule type" value="Genomic_DNA"/>
</dbReference>
<name>A0A699IBZ1_TANCI</name>
<proteinExistence type="predicted"/>
<dbReference type="AlphaFoldDB" id="A0A699IBZ1"/>